<organism evidence="1 2">
    <name type="scientific">Scomber scombrus</name>
    <name type="common">Atlantic mackerel</name>
    <name type="synonym">Scomber vernalis</name>
    <dbReference type="NCBI Taxonomy" id="13677"/>
    <lineage>
        <taxon>Eukaryota</taxon>
        <taxon>Metazoa</taxon>
        <taxon>Chordata</taxon>
        <taxon>Craniata</taxon>
        <taxon>Vertebrata</taxon>
        <taxon>Euteleostomi</taxon>
        <taxon>Actinopterygii</taxon>
        <taxon>Neopterygii</taxon>
        <taxon>Teleostei</taxon>
        <taxon>Neoteleostei</taxon>
        <taxon>Acanthomorphata</taxon>
        <taxon>Pelagiaria</taxon>
        <taxon>Scombriformes</taxon>
        <taxon>Scombridae</taxon>
        <taxon>Scomber</taxon>
    </lineage>
</organism>
<dbReference type="Proteomes" id="UP001314229">
    <property type="component" value="Unassembled WGS sequence"/>
</dbReference>
<dbReference type="AlphaFoldDB" id="A0AAV1NT73"/>
<keyword evidence="2" id="KW-1185">Reference proteome</keyword>
<gene>
    <name evidence="1" type="ORF">FSCOSCO3_A034197</name>
</gene>
<evidence type="ECO:0000313" key="1">
    <source>
        <dbReference type="EMBL" id="CAK6962670.1"/>
    </source>
</evidence>
<dbReference type="EMBL" id="CAWUFR010000059">
    <property type="protein sequence ID" value="CAK6962670.1"/>
    <property type="molecule type" value="Genomic_DNA"/>
</dbReference>
<name>A0AAV1NT73_SCOSC</name>
<protein>
    <submittedName>
        <fullName evidence="1">Unnamed protein product</fullName>
    </submittedName>
</protein>
<evidence type="ECO:0000313" key="2">
    <source>
        <dbReference type="Proteomes" id="UP001314229"/>
    </source>
</evidence>
<reference evidence="1 2" key="1">
    <citation type="submission" date="2024-01" db="EMBL/GenBank/DDBJ databases">
        <authorList>
            <person name="Alioto T."/>
            <person name="Alioto T."/>
            <person name="Gomez Garrido J."/>
        </authorList>
    </citation>
    <scope>NUCLEOTIDE SEQUENCE [LARGE SCALE GENOMIC DNA]</scope>
</reference>
<proteinExistence type="predicted"/>
<accession>A0AAV1NT73</accession>
<sequence>MSAYLPAADCSCPPAFVLVSLRRCLCMSAVFIPQRLLLHFTARGTTLCTGGGCVLVGQWPVCAPLCTSPSGVDRTWQTRLSVLAARRRIWDVSDCLEGLAHRVATLLLMLLLPFHFAFLTQALQRLPPATVRNCMYLLRCIHTEALVLAIQPFSKESLGFIRSTFGDICIHSLDVQGENV</sequence>
<comment type="caution">
    <text evidence="1">The sequence shown here is derived from an EMBL/GenBank/DDBJ whole genome shotgun (WGS) entry which is preliminary data.</text>
</comment>